<comment type="subcellular location">
    <subcellularLocation>
        <location evidence="1 8">Cytoplasm</location>
    </subcellularLocation>
</comment>
<keyword evidence="6 8" id="KW-0067">ATP-binding</keyword>
<evidence type="ECO:0000256" key="1">
    <source>
        <dbReference type="ARBA" id="ARBA00004496"/>
    </source>
</evidence>
<dbReference type="PANTHER" id="PTHR43033">
    <property type="entry name" value="TRNA(ILE)-LYSIDINE SYNTHASE-RELATED"/>
    <property type="match status" value="1"/>
</dbReference>
<dbReference type="Proteomes" id="UP001626537">
    <property type="component" value="Chromosome"/>
</dbReference>
<dbReference type="InterPro" id="IPR012796">
    <property type="entry name" value="Lysidine-tRNA-synth_C"/>
</dbReference>
<dbReference type="Pfam" id="PF11734">
    <property type="entry name" value="TilS_C"/>
    <property type="match status" value="1"/>
</dbReference>
<evidence type="ECO:0000256" key="7">
    <source>
        <dbReference type="ARBA" id="ARBA00048539"/>
    </source>
</evidence>
<dbReference type="InterPro" id="IPR015262">
    <property type="entry name" value="tRNA_Ile_lys_synt_subst-bd"/>
</dbReference>
<keyword evidence="2 8" id="KW-0963">Cytoplasm</keyword>
<dbReference type="HAMAP" id="MF_01161">
    <property type="entry name" value="tRNA_Ile_lys_synt"/>
    <property type="match status" value="1"/>
</dbReference>
<evidence type="ECO:0000256" key="5">
    <source>
        <dbReference type="ARBA" id="ARBA00022741"/>
    </source>
</evidence>
<keyword evidence="3 8" id="KW-0436">Ligase</keyword>
<evidence type="ECO:0000313" key="10">
    <source>
        <dbReference type="EMBL" id="WOJ94601.1"/>
    </source>
</evidence>
<evidence type="ECO:0000256" key="2">
    <source>
        <dbReference type="ARBA" id="ARBA00022490"/>
    </source>
</evidence>
<comment type="similarity">
    <text evidence="8">Belongs to the tRNA(Ile)-lysidine synthase family.</text>
</comment>
<dbReference type="Gene3D" id="1.20.59.20">
    <property type="match status" value="1"/>
</dbReference>
<dbReference type="NCBIfam" id="TIGR02433">
    <property type="entry name" value="lysidine_TilS_C"/>
    <property type="match status" value="1"/>
</dbReference>
<dbReference type="InterPro" id="IPR012795">
    <property type="entry name" value="tRNA_Ile_lys_synt_N"/>
</dbReference>
<reference evidence="10 11" key="1">
    <citation type="submission" date="2023-10" db="EMBL/GenBank/DDBJ databases">
        <title>Two novel species belonging to the OM43/NOR5 clade.</title>
        <authorList>
            <person name="Park M."/>
        </authorList>
    </citation>
    <scope>NUCLEOTIDE SEQUENCE [LARGE SCALE GENOMIC DNA]</scope>
    <source>
        <strain evidence="10 11">IMCC43200</strain>
    </source>
</reference>
<dbReference type="EMBL" id="CP136864">
    <property type="protein sequence ID" value="WOJ94601.1"/>
    <property type="molecule type" value="Genomic_DNA"/>
</dbReference>
<dbReference type="Pfam" id="PF09179">
    <property type="entry name" value="TilS"/>
    <property type="match status" value="1"/>
</dbReference>
<dbReference type="InterPro" id="IPR014729">
    <property type="entry name" value="Rossmann-like_a/b/a_fold"/>
</dbReference>
<comment type="domain">
    <text evidence="8">The N-terminal region contains the highly conserved SGGXDS motif, predicted to be a P-loop motif involved in ATP binding.</text>
</comment>
<dbReference type="SMART" id="SM00977">
    <property type="entry name" value="TilS_C"/>
    <property type="match status" value="1"/>
</dbReference>
<evidence type="ECO:0000256" key="3">
    <source>
        <dbReference type="ARBA" id="ARBA00022598"/>
    </source>
</evidence>
<proteinExistence type="inferred from homology"/>
<dbReference type="RefSeq" id="WP_407349237.1">
    <property type="nucleotide sequence ID" value="NZ_CP136864.1"/>
</dbReference>
<evidence type="ECO:0000313" key="11">
    <source>
        <dbReference type="Proteomes" id="UP001626537"/>
    </source>
</evidence>
<dbReference type="NCBIfam" id="TIGR02432">
    <property type="entry name" value="lysidine_TilS_N"/>
    <property type="match status" value="1"/>
</dbReference>
<comment type="catalytic activity">
    <reaction evidence="7 8">
        <text>cytidine(34) in tRNA(Ile2) + L-lysine + ATP = lysidine(34) in tRNA(Ile2) + AMP + diphosphate + H(+)</text>
        <dbReference type="Rhea" id="RHEA:43744"/>
        <dbReference type="Rhea" id="RHEA-COMP:10625"/>
        <dbReference type="Rhea" id="RHEA-COMP:10670"/>
        <dbReference type="ChEBI" id="CHEBI:15378"/>
        <dbReference type="ChEBI" id="CHEBI:30616"/>
        <dbReference type="ChEBI" id="CHEBI:32551"/>
        <dbReference type="ChEBI" id="CHEBI:33019"/>
        <dbReference type="ChEBI" id="CHEBI:82748"/>
        <dbReference type="ChEBI" id="CHEBI:83665"/>
        <dbReference type="ChEBI" id="CHEBI:456215"/>
        <dbReference type="EC" id="6.3.4.19"/>
    </reaction>
</comment>
<dbReference type="SUPFAM" id="SSF82829">
    <property type="entry name" value="MesJ substrate recognition domain-like"/>
    <property type="match status" value="1"/>
</dbReference>
<evidence type="ECO:0000256" key="8">
    <source>
        <dbReference type="HAMAP-Rule" id="MF_01161"/>
    </source>
</evidence>
<dbReference type="EC" id="6.3.4.19" evidence="8"/>
<protein>
    <recommendedName>
        <fullName evidence="8">tRNA(Ile)-lysidine synthase</fullName>
        <ecNumber evidence="8">6.3.4.19</ecNumber>
    </recommendedName>
    <alternativeName>
        <fullName evidence="8">tRNA(Ile)-2-lysyl-cytidine synthase</fullName>
    </alternativeName>
    <alternativeName>
        <fullName evidence="8">tRNA(Ile)-lysidine synthetase</fullName>
    </alternativeName>
</protein>
<comment type="function">
    <text evidence="8">Ligates lysine onto the cytidine present at position 34 of the AUA codon-specific tRNA(Ile) that contains the anticodon CAU, in an ATP-dependent manner. Cytidine is converted to lysidine, thus changing the amino acid specificity of the tRNA from methionine to isoleucine.</text>
</comment>
<dbReference type="InterPro" id="IPR012094">
    <property type="entry name" value="tRNA_Ile_lys_synt"/>
</dbReference>
<sequence length="443" mass="49005">MRDSSPTVTESPQGVAQNPVLQAFERHAATLDRAAGVYVAFSGGLDSTVLLHGVKAAFAGPVIALHANHGLNRDADRWANQCAELCSRWNIPFSSTRLELHESGHGVEAAARTARYRWFESCIEPGAVLLMAHHQDDQAETLLLRLLRGAGPQGLVSIPVARPLGHGSLLRPLLDLPRSDLQAYAMDHDLVWIDDPSNADTRFDRNYLRQEIMPLLAKRWPGYRSTLSRAATQLRELSEHLPGPVMKTVYGSLGDPGFAIDDLPREPALAALALRQWLKERSLLAPPAARLLEFLRQMREGAGAQLCGSDWTIERYRDAVYLHPRQLDPASKTRAIQLGETLSWPGMGKLTLMGAEGELLPDLSLCTRRGGERLALASGHHKDLKTVFQEQAVPPWWRNCLPLLVQNSAAGEELLAVAHLLRSPRAVSLGVELVWEREEIRQK</sequence>
<dbReference type="Gene3D" id="3.40.50.620">
    <property type="entry name" value="HUPs"/>
    <property type="match status" value="1"/>
</dbReference>
<feature type="domain" description="Lysidine-tRNA(Ile) synthetase C-terminal" evidence="9">
    <location>
        <begin position="363"/>
        <end position="435"/>
    </location>
</feature>
<evidence type="ECO:0000259" key="9">
    <source>
        <dbReference type="SMART" id="SM00977"/>
    </source>
</evidence>
<dbReference type="CDD" id="cd01992">
    <property type="entry name" value="TilS_N"/>
    <property type="match status" value="1"/>
</dbReference>
<feature type="binding site" evidence="8">
    <location>
        <begin position="42"/>
        <end position="47"/>
    </location>
    <ligand>
        <name>ATP</name>
        <dbReference type="ChEBI" id="CHEBI:30616"/>
    </ligand>
</feature>
<dbReference type="Pfam" id="PF01171">
    <property type="entry name" value="ATP_bind_3"/>
    <property type="match status" value="1"/>
</dbReference>
<keyword evidence="11" id="KW-1185">Reference proteome</keyword>
<dbReference type="SUPFAM" id="SSF52402">
    <property type="entry name" value="Adenine nucleotide alpha hydrolases-like"/>
    <property type="match status" value="1"/>
</dbReference>
<organism evidence="10 11">
    <name type="scientific">Congregibacter variabilis</name>
    <dbReference type="NCBI Taxonomy" id="3081200"/>
    <lineage>
        <taxon>Bacteria</taxon>
        <taxon>Pseudomonadati</taxon>
        <taxon>Pseudomonadota</taxon>
        <taxon>Gammaproteobacteria</taxon>
        <taxon>Cellvibrionales</taxon>
        <taxon>Halieaceae</taxon>
        <taxon>Congregibacter</taxon>
    </lineage>
</organism>
<gene>
    <name evidence="8 10" type="primary">tilS</name>
    <name evidence="10" type="ORF">R0135_05405</name>
</gene>
<keyword evidence="5 8" id="KW-0547">Nucleotide-binding</keyword>
<evidence type="ECO:0000256" key="6">
    <source>
        <dbReference type="ARBA" id="ARBA00022840"/>
    </source>
</evidence>
<evidence type="ECO:0000256" key="4">
    <source>
        <dbReference type="ARBA" id="ARBA00022694"/>
    </source>
</evidence>
<dbReference type="InterPro" id="IPR011063">
    <property type="entry name" value="TilS/TtcA_N"/>
</dbReference>
<dbReference type="GO" id="GO:0032267">
    <property type="term" value="F:tRNA(Ile)-lysidine synthase activity"/>
    <property type="evidence" value="ECO:0007669"/>
    <property type="project" value="UniProtKB-EC"/>
</dbReference>
<name>A0ABZ0I5U4_9GAMM</name>
<accession>A0ABZ0I5U4</accession>
<keyword evidence="4 8" id="KW-0819">tRNA processing</keyword>
<dbReference type="PANTHER" id="PTHR43033:SF1">
    <property type="entry name" value="TRNA(ILE)-LYSIDINE SYNTHASE-RELATED"/>
    <property type="match status" value="1"/>
</dbReference>
<dbReference type="SUPFAM" id="SSF56037">
    <property type="entry name" value="PheT/TilS domain"/>
    <property type="match status" value="1"/>
</dbReference>